<keyword evidence="1" id="KW-1133">Transmembrane helix</keyword>
<protein>
    <submittedName>
        <fullName evidence="2">WD40 repeat-like protein</fullName>
    </submittedName>
</protein>
<sequence length="453" mass="49527">MPYTCVRSVRYHNTKILCVSLSPCGQSVAVGGEESLDIWDDFEEDPVVILFPYSVSSIMWIHSEFNTWSLVCGLENGCLVAVDSKSGDISTSEFKSHEFPISVLEKDSVHKLLASGAEGDGSCSQVIAESLQLTVTEGHYKLKARFSRREIDGSSYPVVRALRFCGDGKFLLASFADGSLICFSIQSKGIAWETQLGVKATAASISSSAEHVVVLSSKAVVSHHSLRDMRPGSDASLHRRFTSLPQGTFAYPISFVHDRNLLFSGLPSGNARVWDIKRGTAIDDLNLDAVDFDVATILRGPAFNTGSTDGSPEENKLVEDPGMLVRDTLKAVTLNQIHNFANPLNCLFGGALLALIVAILLVVRGCETACQSPQSAFNSQLSGKGQCLRRCLARGLARRLERFAHGLDLFGEASPEDRRDPNQKHTDFAIVLRKLRRIRAEPPKQPKHPLKQI</sequence>
<dbReference type="AlphaFoldDB" id="A0A165YSK0"/>
<keyword evidence="1" id="KW-0812">Transmembrane</keyword>
<evidence type="ECO:0000313" key="3">
    <source>
        <dbReference type="Proteomes" id="UP000076798"/>
    </source>
</evidence>
<dbReference type="STRING" id="1314776.A0A165YSK0"/>
<evidence type="ECO:0000313" key="2">
    <source>
        <dbReference type="EMBL" id="KZT33560.1"/>
    </source>
</evidence>
<dbReference type="OrthoDB" id="2752320at2759"/>
<dbReference type="SUPFAM" id="SSF50978">
    <property type="entry name" value="WD40 repeat-like"/>
    <property type="match status" value="1"/>
</dbReference>
<reference evidence="2 3" key="1">
    <citation type="journal article" date="2016" name="Mol. Biol. Evol.">
        <title>Comparative Genomics of Early-Diverging Mushroom-Forming Fungi Provides Insights into the Origins of Lignocellulose Decay Capabilities.</title>
        <authorList>
            <person name="Nagy L.G."/>
            <person name="Riley R."/>
            <person name="Tritt A."/>
            <person name="Adam C."/>
            <person name="Daum C."/>
            <person name="Floudas D."/>
            <person name="Sun H."/>
            <person name="Yadav J.S."/>
            <person name="Pangilinan J."/>
            <person name="Larsson K.H."/>
            <person name="Matsuura K."/>
            <person name="Barry K."/>
            <person name="Labutti K."/>
            <person name="Kuo R."/>
            <person name="Ohm R.A."/>
            <person name="Bhattacharya S.S."/>
            <person name="Shirouzu T."/>
            <person name="Yoshinaga Y."/>
            <person name="Martin F.M."/>
            <person name="Grigoriev I.V."/>
            <person name="Hibbett D.S."/>
        </authorList>
    </citation>
    <scope>NUCLEOTIDE SEQUENCE [LARGE SCALE GENOMIC DNA]</scope>
    <source>
        <strain evidence="2 3">HHB10207 ss-3</strain>
    </source>
</reference>
<keyword evidence="3" id="KW-1185">Reference proteome</keyword>
<evidence type="ECO:0000256" key="1">
    <source>
        <dbReference type="SAM" id="Phobius"/>
    </source>
</evidence>
<proteinExistence type="predicted"/>
<dbReference type="SMART" id="SM00320">
    <property type="entry name" value="WD40"/>
    <property type="match status" value="3"/>
</dbReference>
<name>A0A165YSK0_9AGAM</name>
<dbReference type="Gene3D" id="2.130.10.10">
    <property type="entry name" value="YVTN repeat-like/Quinoprotein amine dehydrogenase"/>
    <property type="match status" value="2"/>
</dbReference>
<dbReference type="InterPro" id="IPR001680">
    <property type="entry name" value="WD40_rpt"/>
</dbReference>
<dbReference type="Pfam" id="PF00400">
    <property type="entry name" value="WD40"/>
    <property type="match status" value="2"/>
</dbReference>
<dbReference type="Proteomes" id="UP000076798">
    <property type="component" value="Unassembled WGS sequence"/>
</dbReference>
<dbReference type="InterPro" id="IPR036322">
    <property type="entry name" value="WD40_repeat_dom_sf"/>
</dbReference>
<dbReference type="InterPro" id="IPR015943">
    <property type="entry name" value="WD40/YVTN_repeat-like_dom_sf"/>
</dbReference>
<gene>
    <name evidence="2" type="ORF">SISSUDRAFT_1036961</name>
</gene>
<accession>A0A165YSK0</accession>
<keyword evidence="1" id="KW-0472">Membrane</keyword>
<feature type="transmembrane region" description="Helical" evidence="1">
    <location>
        <begin position="344"/>
        <end position="363"/>
    </location>
</feature>
<organism evidence="2 3">
    <name type="scientific">Sistotremastrum suecicum HHB10207 ss-3</name>
    <dbReference type="NCBI Taxonomy" id="1314776"/>
    <lineage>
        <taxon>Eukaryota</taxon>
        <taxon>Fungi</taxon>
        <taxon>Dikarya</taxon>
        <taxon>Basidiomycota</taxon>
        <taxon>Agaricomycotina</taxon>
        <taxon>Agaricomycetes</taxon>
        <taxon>Sistotremastrales</taxon>
        <taxon>Sistotremastraceae</taxon>
        <taxon>Sistotremastrum</taxon>
    </lineage>
</organism>
<dbReference type="EMBL" id="KV428233">
    <property type="protein sequence ID" value="KZT33560.1"/>
    <property type="molecule type" value="Genomic_DNA"/>
</dbReference>